<reference evidence="1 2" key="1">
    <citation type="submission" date="2024-11" db="EMBL/GenBank/DDBJ databases">
        <title>A near-complete genome assembly of Cinchona calisaya.</title>
        <authorList>
            <person name="Lian D.C."/>
            <person name="Zhao X.W."/>
            <person name="Wei L."/>
        </authorList>
    </citation>
    <scope>NUCLEOTIDE SEQUENCE [LARGE SCALE GENOMIC DNA]</scope>
    <source>
        <tissue evidence="1">Nenye</tissue>
    </source>
</reference>
<dbReference type="Proteomes" id="UP001630127">
    <property type="component" value="Unassembled WGS sequence"/>
</dbReference>
<evidence type="ECO:0000313" key="2">
    <source>
        <dbReference type="Proteomes" id="UP001630127"/>
    </source>
</evidence>
<gene>
    <name evidence="1" type="ORF">ACH5RR_008563</name>
</gene>
<accession>A0ABD3AE79</accession>
<dbReference type="EMBL" id="JBJUIK010000004">
    <property type="protein sequence ID" value="KAL3529241.1"/>
    <property type="molecule type" value="Genomic_DNA"/>
</dbReference>
<comment type="caution">
    <text evidence="1">The sequence shown here is derived from an EMBL/GenBank/DDBJ whole genome shotgun (WGS) entry which is preliminary data.</text>
</comment>
<protein>
    <submittedName>
        <fullName evidence="1">Uncharacterized protein</fullName>
    </submittedName>
</protein>
<proteinExistence type="predicted"/>
<organism evidence="1 2">
    <name type="scientific">Cinchona calisaya</name>
    <dbReference type="NCBI Taxonomy" id="153742"/>
    <lineage>
        <taxon>Eukaryota</taxon>
        <taxon>Viridiplantae</taxon>
        <taxon>Streptophyta</taxon>
        <taxon>Embryophyta</taxon>
        <taxon>Tracheophyta</taxon>
        <taxon>Spermatophyta</taxon>
        <taxon>Magnoliopsida</taxon>
        <taxon>eudicotyledons</taxon>
        <taxon>Gunneridae</taxon>
        <taxon>Pentapetalae</taxon>
        <taxon>asterids</taxon>
        <taxon>lamiids</taxon>
        <taxon>Gentianales</taxon>
        <taxon>Rubiaceae</taxon>
        <taxon>Cinchonoideae</taxon>
        <taxon>Cinchoneae</taxon>
        <taxon>Cinchona</taxon>
    </lineage>
</organism>
<sequence>MGGRFAGVMQRMITNPSQTILHHVTVAVDFLGIARAISVWNDEGGTVGEGAVGVGVASASTVEDDCMSNGEVAVINLRHHEKGPWLRKRRAEEDKSEDAPHLVERERVKLEAEAKMTLQKLLLSLSACAKECYSRQKPHGEKCTGDQRFRGGEKSQYSDSPCCRTEGRLGSSVTAFVLAARFGYVFNALFNPQSPSAFDFINVAAAIWNWMRLSARFWFCSPLHSN</sequence>
<name>A0ABD3AE79_9GENT</name>
<dbReference type="AlphaFoldDB" id="A0ABD3AE79"/>
<keyword evidence="2" id="KW-1185">Reference proteome</keyword>
<evidence type="ECO:0000313" key="1">
    <source>
        <dbReference type="EMBL" id="KAL3529241.1"/>
    </source>
</evidence>